<feature type="transmembrane region" description="Helical" evidence="6">
    <location>
        <begin position="23"/>
        <end position="46"/>
    </location>
</feature>
<feature type="transmembrane region" description="Helical" evidence="6">
    <location>
        <begin position="58"/>
        <end position="78"/>
    </location>
</feature>
<proteinExistence type="predicted"/>
<comment type="caution">
    <text evidence="7">The sequence shown here is derived from an EMBL/GenBank/DDBJ whole genome shotgun (WGS) entry which is preliminary data.</text>
</comment>
<sequence>MTLDASISPSQSAKPTARRRWRIAAWAPLIVLVLLCGLITLINPNFMTFGNMVRISQAAMIPLVLGLGATFIILMGSIDLSVEGGLTLSAVILSMLVLNGANSNAFGMFGILIVLLVGAGVGFANGVIHVRLKIPSFMVTLGMWFVGVGAANALLGGMAIRINDPMIRSLAIERFLGFPLGVWLALFCLLIALIIQNYTRLGRYIYALGGGEDLAALSGIPVGRVRILAFTLAGVFYAVGGVLAAAQLGLGNAQIGTGRLFTTVTAVVVGGTALSGGQGSVLQTLVGVLIVVVLSNGMVLMGVPPSVQIGVQGLMIIAAVALSIDRKRMRIVK</sequence>
<organism evidence="7 8">
    <name type="scientific">Kaistia terrae</name>
    <dbReference type="NCBI Taxonomy" id="537017"/>
    <lineage>
        <taxon>Bacteria</taxon>
        <taxon>Pseudomonadati</taxon>
        <taxon>Pseudomonadota</taxon>
        <taxon>Alphaproteobacteria</taxon>
        <taxon>Hyphomicrobiales</taxon>
        <taxon>Kaistiaceae</taxon>
        <taxon>Kaistia</taxon>
    </lineage>
</organism>
<feature type="transmembrane region" description="Helical" evidence="6">
    <location>
        <begin position="84"/>
        <end position="101"/>
    </location>
</feature>
<keyword evidence="3 6" id="KW-0812">Transmembrane</keyword>
<feature type="transmembrane region" description="Helical" evidence="6">
    <location>
        <begin position="175"/>
        <end position="195"/>
    </location>
</feature>
<evidence type="ECO:0000256" key="2">
    <source>
        <dbReference type="ARBA" id="ARBA00022475"/>
    </source>
</evidence>
<comment type="subcellular location">
    <subcellularLocation>
        <location evidence="1">Cell membrane</location>
        <topology evidence="1">Multi-pass membrane protein</topology>
    </subcellularLocation>
</comment>
<protein>
    <submittedName>
        <fullName evidence="7">ABC transporter permease</fullName>
    </submittedName>
</protein>
<reference evidence="8" key="1">
    <citation type="journal article" date="2019" name="Int. J. Syst. Evol. Microbiol.">
        <title>The Global Catalogue of Microorganisms (GCM) 10K type strain sequencing project: providing services to taxonomists for standard genome sequencing and annotation.</title>
        <authorList>
            <consortium name="The Broad Institute Genomics Platform"/>
            <consortium name="The Broad Institute Genome Sequencing Center for Infectious Disease"/>
            <person name="Wu L."/>
            <person name="Ma J."/>
        </authorList>
    </citation>
    <scope>NUCLEOTIDE SEQUENCE [LARGE SCALE GENOMIC DNA]</scope>
    <source>
        <strain evidence="8">KACC 12633</strain>
    </source>
</reference>
<evidence type="ECO:0000313" key="8">
    <source>
        <dbReference type="Proteomes" id="UP001596150"/>
    </source>
</evidence>
<feature type="transmembrane region" description="Helical" evidence="6">
    <location>
        <begin position="108"/>
        <end position="128"/>
    </location>
</feature>
<dbReference type="CDD" id="cd06579">
    <property type="entry name" value="TM_PBP1_transp_AraH_like"/>
    <property type="match status" value="1"/>
</dbReference>
<evidence type="ECO:0000256" key="1">
    <source>
        <dbReference type="ARBA" id="ARBA00004651"/>
    </source>
</evidence>
<evidence type="ECO:0000256" key="3">
    <source>
        <dbReference type="ARBA" id="ARBA00022692"/>
    </source>
</evidence>
<keyword evidence="8" id="KW-1185">Reference proteome</keyword>
<evidence type="ECO:0000256" key="6">
    <source>
        <dbReference type="SAM" id="Phobius"/>
    </source>
</evidence>
<feature type="transmembrane region" description="Helical" evidence="6">
    <location>
        <begin position="281"/>
        <end position="301"/>
    </location>
</feature>
<dbReference type="InterPro" id="IPR001851">
    <property type="entry name" value="ABC_transp_permease"/>
</dbReference>
<feature type="transmembrane region" description="Helical" evidence="6">
    <location>
        <begin position="134"/>
        <end position="155"/>
    </location>
</feature>
<dbReference type="RefSeq" id="WP_266342615.1">
    <property type="nucleotide sequence ID" value="NZ_JAPKNH010000002.1"/>
</dbReference>
<gene>
    <name evidence="7" type="ORF">ACFPP9_02290</name>
</gene>
<dbReference type="EMBL" id="JBHSML010000002">
    <property type="protein sequence ID" value="MFC5514585.1"/>
    <property type="molecule type" value="Genomic_DNA"/>
</dbReference>
<evidence type="ECO:0000313" key="7">
    <source>
        <dbReference type="EMBL" id="MFC5514585.1"/>
    </source>
</evidence>
<dbReference type="Pfam" id="PF02653">
    <property type="entry name" value="BPD_transp_2"/>
    <property type="match status" value="1"/>
</dbReference>
<name>A0ABW0PQ07_9HYPH</name>
<accession>A0ABW0PQ07</accession>
<feature type="transmembrane region" description="Helical" evidence="6">
    <location>
        <begin position="256"/>
        <end position="274"/>
    </location>
</feature>
<keyword evidence="2" id="KW-1003">Cell membrane</keyword>
<dbReference type="PANTHER" id="PTHR32196">
    <property type="entry name" value="ABC TRANSPORTER PERMEASE PROTEIN YPHD-RELATED-RELATED"/>
    <property type="match status" value="1"/>
</dbReference>
<keyword evidence="5 6" id="KW-0472">Membrane</keyword>
<evidence type="ECO:0000256" key="5">
    <source>
        <dbReference type="ARBA" id="ARBA00023136"/>
    </source>
</evidence>
<keyword evidence="4 6" id="KW-1133">Transmembrane helix</keyword>
<feature type="transmembrane region" description="Helical" evidence="6">
    <location>
        <begin position="307"/>
        <end position="324"/>
    </location>
</feature>
<dbReference type="Proteomes" id="UP001596150">
    <property type="component" value="Unassembled WGS sequence"/>
</dbReference>
<feature type="transmembrane region" description="Helical" evidence="6">
    <location>
        <begin position="227"/>
        <end position="250"/>
    </location>
</feature>
<evidence type="ECO:0000256" key="4">
    <source>
        <dbReference type="ARBA" id="ARBA00022989"/>
    </source>
</evidence>